<keyword evidence="1" id="KW-0472">Membrane</keyword>
<dbReference type="RefSeq" id="WP_013103384.1">
    <property type="nucleotide sequence ID" value="NZ_CP037939.1"/>
</dbReference>
<dbReference type="Proteomes" id="UP000295756">
    <property type="component" value="Chromosome"/>
</dbReference>
<feature type="transmembrane region" description="Helical" evidence="1">
    <location>
        <begin position="36"/>
        <end position="53"/>
    </location>
</feature>
<evidence type="ECO:0000313" key="2">
    <source>
        <dbReference type="EMBL" id="QBR48321.1"/>
    </source>
</evidence>
<keyword evidence="1" id="KW-1133">Transmembrane helix</keyword>
<protein>
    <submittedName>
        <fullName evidence="2">Uncharacterized protein</fullName>
    </submittedName>
</protein>
<gene>
    <name evidence="2" type="ORF">EW139_09435</name>
</gene>
<dbReference type="EMBL" id="CP037939">
    <property type="protein sequence ID" value="QBR48321.1"/>
    <property type="molecule type" value="Genomic_DNA"/>
</dbReference>
<organism evidence="2 3">
    <name type="scientific">Leuconostoc kimchii</name>
    <dbReference type="NCBI Taxonomy" id="136609"/>
    <lineage>
        <taxon>Bacteria</taxon>
        <taxon>Bacillati</taxon>
        <taxon>Bacillota</taxon>
        <taxon>Bacilli</taxon>
        <taxon>Lactobacillales</taxon>
        <taxon>Lactobacillaceae</taxon>
        <taxon>Leuconostoc</taxon>
    </lineage>
</organism>
<feature type="transmembrane region" description="Helical" evidence="1">
    <location>
        <begin position="6"/>
        <end position="24"/>
    </location>
</feature>
<keyword evidence="1" id="KW-0812">Transmembrane</keyword>
<keyword evidence="3" id="KW-1185">Reference proteome</keyword>
<evidence type="ECO:0000313" key="3">
    <source>
        <dbReference type="Proteomes" id="UP000295756"/>
    </source>
</evidence>
<sequence>MFSYYVLPTIYILLLVIFSLLKPERFTITASEFQRVTTKAVLLAILAVTLTTSTLTQVYGFWFNITLFLSLIRVVTRVRQQKK</sequence>
<proteinExistence type="predicted"/>
<reference evidence="2 3" key="1">
    <citation type="submission" date="2019-03" db="EMBL/GenBank/DDBJ databases">
        <title>Complete Genome Sequence of Leuconostoc kimchii strain NKJ218 Isolated from Homemade Kimchi.</title>
        <authorList>
            <person name="Jung J.Y."/>
            <person name="Jin H.M."/>
            <person name="Jung J.-W."/>
            <person name="Lee S.-Y."/>
            <person name="Ryu B.-G."/>
            <person name="Han S.-S."/>
            <person name="Kang H.K."/>
            <person name="Choi H.W."/>
            <person name="Chung E.J."/>
            <person name="Choi K.-M."/>
        </authorList>
    </citation>
    <scope>NUCLEOTIDE SEQUENCE [LARGE SCALE GENOMIC DNA]</scope>
    <source>
        <strain evidence="2 3">NKJ218</strain>
    </source>
</reference>
<evidence type="ECO:0000256" key="1">
    <source>
        <dbReference type="SAM" id="Phobius"/>
    </source>
</evidence>
<name>A0ABX5SQB2_9LACO</name>
<accession>A0ABX5SQB2</accession>